<dbReference type="GO" id="GO:0016829">
    <property type="term" value="F:lyase activity"/>
    <property type="evidence" value="ECO:0007669"/>
    <property type="project" value="UniProtKB-KW"/>
</dbReference>
<keyword evidence="3 5" id="KW-0436">Ligase</keyword>
<evidence type="ECO:0000313" key="5">
    <source>
        <dbReference type="EMBL" id="PXZ05005.1"/>
    </source>
</evidence>
<dbReference type="Proteomes" id="UP000247932">
    <property type="component" value="Unassembled WGS sequence"/>
</dbReference>
<evidence type="ECO:0000256" key="2">
    <source>
        <dbReference type="ARBA" id="ARBA00022840"/>
    </source>
</evidence>
<dbReference type="InterPro" id="IPR000182">
    <property type="entry name" value="GNAT_dom"/>
</dbReference>
<dbReference type="Gene3D" id="3.40.630.30">
    <property type="match status" value="1"/>
</dbReference>
<dbReference type="RefSeq" id="WP_110434370.1">
    <property type="nucleotide sequence ID" value="NZ_QGLR01000014.1"/>
</dbReference>
<dbReference type="EC" id="6.2.1.22" evidence="3"/>
<dbReference type="Pfam" id="PF08218">
    <property type="entry name" value="Citrate_ly_lig"/>
    <property type="match status" value="1"/>
</dbReference>
<evidence type="ECO:0000259" key="4">
    <source>
        <dbReference type="PROSITE" id="PS51186"/>
    </source>
</evidence>
<dbReference type="InterPro" id="IPR004821">
    <property type="entry name" value="Cyt_trans-like"/>
</dbReference>
<keyword evidence="1 3" id="KW-0547">Nucleotide-binding</keyword>
<comment type="function">
    <text evidence="3">Acetylation of prosthetic group (2-(5''-phosphoribosyl)-3'-dephosphocoenzyme-A) of the gamma subunit of citrate lyase.</text>
</comment>
<dbReference type="NCBIfam" id="TIGR00124">
    <property type="entry name" value="cit_ly_ligase"/>
    <property type="match status" value="1"/>
</dbReference>
<dbReference type="SUPFAM" id="SSF55729">
    <property type="entry name" value="Acyl-CoA N-acyltransferases (Nat)"/>
    <property type="match status" value="1"/>
</dbReference>
<dbReference type="GO" id="GO:0008771">
    <property type="term" value="F:[citrate (pro-3S)-lyase] ligase activity"/>
    <property type="evidence" value="ECO:0007669"/>
    <property type="project" value="UniProtKB-EC"/>
</dbReference>
<feature type="domain" description="N-acetyltransferase" evidence="4">
    <location>
        <begin position="1"/>
        <end position="134"/>
    </location>
</feature>
<name>A0A2V4DW34_9GAMM</name>
<evidence type="ECO:0000313" key="6">
    <source>
        <dbReference type="Proteomes" id="UP000247932"/>
    </source>
</evidence>
<comment type="catalytic activity">
    <reaction evidence="3">
        <text>holo-[citrate lyase ACP] + acetate + ATP = acetyl-[citrate lyase ACP] + AMP + diphosphate</text>
        <dbReference type="Rhea" id="RHEA:23788"/>
        <dbReference type="Rhea" id="RHEA-COMP:10158"/>
        <dbReference type="Rhea" id="RHEA-COMP:13710"/>
        <dbReference type="ChEBI" id="CHEBI:30089"/>
        <dbReference type="ChEBI" id="CHEBI:30616"/>
        <dbReference type="ChEBI" id="CHEBI:33019"/>
        <dbReference type="ChEBI" id="CHEBI:82683"/>
        <dbReference type="ChEBI" id="CHEBI:137976"/>
        <dbReference type="ChEBI" id="CHEBI:456215"/>
        <dbReference type="EC" id="6.2.1.22"/>
    </reaction>
</comment>
<dbReference type="PANTHER" id="PTHR40599">
    <property type="entry name" value="[CITRATE [PRO-3S]-LYASE] LIGASE"/>
    <property type="match status" value="1"/>
</dbReference>
<evidence type="ECO:0000256" key="3">
    <source>
        <dbReference type="PIRNR" id="PIRNR005751"/>
    </source>
</evidence>
<dbReference type="InterPro" id="IPR014729">
    <property type="entry name" value="Rossmann-like_a/b/a_fold"/>
</dbReference>
<dbReference type="PANTHER" id="PTHR40599:SF1">
    <property type="entry name" value="[CITRATE [PRO-3S]-LYASE] LIGASE"/>
    <property type="match status" value="1"/>
</dbReference>
<reference evidence="5 6" key="1">
    <citation type="submission" date="2018-05" db="EMBL/GenBank/DDBJ databases">
        <title>Reference genomes for bee gut microbiota database.</title>
        <authorList>
            <person name="Ellegaard K.M."/>
        </authorList>
    </citation>
    <scope>NUCLEOTIDE SEQUENCE [LARGE SCALE GENOMIC DNA]</scope>
    <source>
        <strain evidence="5 6">ESL0182</strain>
    </source>
</reference>
<dbReference type="OrthoDB" id="9779753at2"/>
<dbReference type="PIRSF" id="PIRSF005751">
    <property type="entry name" value="Acet_citr_lig"/>
    <property type="match status" value="1"/>
</dbReference>
<sequence>MYDLVDYAIVDYSIVDISKSEQDYQEIKRLLSQANLDLDKQVTLFIVAKVNDKIIACAGMDRNIIKCVAIDPQYRGNQLNLTLMDYTIKYANDNGYFHLFLYTKPENIAFFKACGFYPIVEITDLVVLMENNPVGIKQYCKQLHAQKKEGKKIGSIVMNANPFTKGHQYLVEYAASQSDWLHVFVVNENAAQFSFDTRLKLVKDGTNQINNVTVHASSPYIISRATFPTYFLKDKTKIDQAYMGIDLLIFRNYIAPALNITHRFVGTEPIDEVTKAYNEAMRYWLEDNTVSSLPAITVVEVERITESNCVVSASLVRKLLATGQYEQVKTLVPPTTWDYLSANLDNFKI</sequence>
<keyword evidence="5" id="KW-0456">Lyase</keyword>
<dbReference type="InterPro" id="IPR005216">
    <property type="entry name" value="Citrate_lyase_ligase"/>
</dbReference>
<organism evidence="5 6">
    <name type="scientific">Gilliamella apicola</name>
    <dbReference type="NCBI Taxonomy" id="1196095"/>
    <lineage>
        <taxon>Bacteria</taxon>
        <taxon>Pseudomonadati</taxon>
        <taxon>Pseudomonadota</taxon>
        <taxon>Gammaproteobacteria</taxon>
        <taxon>Orbales</taxon>
        <taxon>Orbaceae</taxon>
        <taxon>Gilliamella</taxon>
    </lineage>
</organism>
<dbReference type="SUPFAM" id="SSF52374">
    <property type="entry name" value="Nucleotidylyl transferase"/>
    <property type="match status" value="1"/>
</dbReference>
<dbReference type="GO" id="GO:0005524">
    <property type="term" value="F:ATP binding"/>
    <property type="evidence" value="ECO:0007669"/>
    <property type="project" value="UniProtKB-UniRule"/>
</dbReference>
<gene>
    <name evidence="5" type="primary">citC</name>
    <name evidence="5" type="ORF">DKK70_12820</name>
</gene>
<dbReference type="InterPro" id="IPR013166">
    <property type="entry name" value="Citrate_lyase_ligase_C"/>
</dbReference>
<dbReference type="GO" id="GO:0016747">
    <property type="term" value="F:acyltransferase activity, transferring groups other than amino-acyl groups"/>
    <property type="evidence" value="ECO:0007669"/>
    <property type="project" value="InterPro"/>
</dbReference>
<dbReference type="SMART" id="SM00764">
    <property type="entry name" value="Citrate_ly_lig"/>
    <property type="match status" value="1"/>
</dbReference>
<comment type="caution">
    <text evidence="5">The sequence shown here is derived from an EMBL/GenBank/DDBJ whole genome shotgun (WGS) entry which is preliminary data.</text>
</comment>
<accession>A0A2V4DW34</accession>
<dbReference type="NCBIfam" id="TIGR00125">
    <property type="entry name" value="cyt_tran_rel"/>
    <property type="match status" value="1"/>
</dbReference>
<dbReference type="Pfam" id="PF00583">
    <property type="entry name" value="Acetyltransf_1"/>
    <property type="match status" value="1"/>
</dbReference>
<protein>
    <recommendedName>
        <fullName evidence="3">[Citrate [pro-3S]-lyase] ligase</fullName>
        <ecNumber evidence="3">6.2.1.22</ecNumber>
    </recommendedName>
</protein>
<dbReference type="EMBL" id="QGLR01000014">
    <property type="protein sequence ID" value="PXZ05005.1"/>
    <property type="molecule type" value="Genomic_DNA"/>
</dbReference>
<dbReference type="InterPro" id="IPR016181">
    <property type="entry name" value="Acyl_CoA_acyltransferase"/>
</dbReference>
<keyword evidence="2 3" id="KW-0067">ATP-binding</keyword>
<dbReference type="AlphaFoldDB" id="A0A2V4DW34"/>
<proteinExistence type="predicted"/>
<dbReference type="PROSITE" id="PS51186">
    <property type="entry name" value="GNAT"/>
    <property type="match status" value="1"/>
</dbReference>
<evidence type="ECO:0000256" key="1">
    <source>
        <dbReference type="ARBA" id="ARBA00022741"/>
    </source>
</evidence>
<dbReference type="Gene3D" id="3.40.50.620">
    <property type="entry name" value="HUPs"/>
    <property type="match status" value="1"/>
</dbReference>
<keyword evidence="6" id="KW-1185">Reference proteome</keyword>
<dbReference type="STRING" id="1196095.GAPWK_2192"/>